<evidence type="ECO:0000256" key="1">
    <source>
        <dbReference type="SAM" id="Phobius"/>
    </source>
</evidence>
<dbReference type="HOGENOM" id="CLU_039933_0_0_2"/>
<dbReference type="KEGG" id="mhor:MSHOH_1007"/>
<reference evidence="3 4" key="1">
    <citation type="submission" date="2014-07" db="EMBL/GenBank/DDBJ databases">
        <title>Methanogenic archaea and the global carbon cycle.</title>
        <authorList>
            <person name="Henriksen J.R."/>
            <person name="Luke J."/>
            <person name="Reinhart S."/>
            <person name="Benedict M.N."/>
            <person name="Youngblut N.D."/>
            <person name="Metcalf M.E."/>
            <person name="Whitaker R.J."/>
            <person name="Metcalf W.W."/>
        </authorList>
    </citation>
    <scope>NUCLEOTIDE SEQUENCE [LARGE SCALE GENOMIC DNA]</scope>
    <source>
        <strain evidence="3 4">HB-1</strain>
    </source>
</reference>
<dbReference type="RefSeq" id="WP_048137941.1">
    <property type="nucleotide sequence ID" value="NZ_CP009516.1"/>
</dbReference>
<dbReference type="InterPro" id="IPR037291">
    <property type="entry name" value="DUF4139"/>
</dbReference>
<name>A0A0E3WU76_9EURY</name>
<accession>A0A0E3WU76</accession>
<dbReference type="GeneID" id="24830166"/>
<evidence type="ECO:0000259" key="2">
    <source>
        <dbReference type="Pfam" id="PF13598"/>
    </source>
</evidence>
<keyword evidence="1" id="KW-0812">Transmembrane</keyword>
<dbReference type="Pfam" id="PF13598">
    <property type="entry name" value="DUF4139"/>
    <property type="match status" value="1"/>
</dbReference>
<sequence length="498" mass="55042">MGVKKHFLWLIIGLTGFILLFSAYMPLHPEGIAQANASGSEGNHTGSDSGISVETSTVNPLGIMASGTVETNRDLELTIYEQELALVKERREIELESGENRVEYTDIASGIIPASVMVEDPENDEVTILEQNYEYDLLSSSSLLEKYLGREITVAGVNGETYTGRLLSHEGEGLVLETETGEAVVIREMAKIELQNASELSTKPTIVWQIYSPVSGTRELLTSYLTEGIGWKANYILKSNEDDTQADIRGWVNIDNSAGITYENATLKLVSGEINRVSPPVQPLAERAEEAAVAEDQAAPSFTRETLSEYHLYTLDRPATLNNNQEKQISLFSADSVPVDKELIYDSALGERVRVFLTLENSNETGLGMSLPAGLARVYKADSAGELQFLGEDSIEHTPEGEELKVAVGSAFDLTVTRNQTEYQHISDNVERVSYEIEINNSRSEPQPVTVVEHLYGDWEILESSDEYEKTDAFTIEFRVTVPANGTKTITYTVENRF</sequence>
<gene>
    <name evidence="3" type="ORF">MSHOH_1007</name>
</gene>
<evidence type="ECO:0000313" key="4">
    <source>
        <dbReference type="Proteomes" id="UP000033101"/>
    </source>
</evidence>
<dbReference type="Proteomes" id="UP000033101">
    <property type="component" value="Chromosome"/>
</dbReference>
<protein>
    <recommendedName>
        <fullName evidence="2">DUF4139 domain-containing protein</fullName>
    </recommendedName>
</protein>
<dbReference type="PATRIC" id="fig|1434110.4.peg.1252"/>
<organism evidence="3 4">
    <name type="scientific">Methanosarcina horonobensis HB-1 = JCM 15518</name>
    <dbReference type="NCBI Taxonomy" id="1434110"/>
    <lineage>
        <taxon>Archaea</taxon>
        <taxon>Methanobacteriati</taxon>
        <taxon>Methanobacteriota</taxon>
        <taxon>Stenosarchaea group</taxon>
        <taxon>Methanomicrobia</taxon>
        <taxon>Methanosarcinales</taxon>
        <taxon>Methanosarcinaceae</taxon>
        <taxon>Methanosarcina</taxon>
    </lineage>
</organism>
<dbReference type="PANTHER" id="PTHR38075">
    <property type="entry name" value="DUF4139 DOMAIN-CONTAINING PROTEIN"/>
    <property type="match status" value="1"/>
</dbReference>
<dbReference type="OrthoDB" id="121492at2157"/>
<feature type="transmembrane region" description="Helical" evidence="1">
    <location>
        <begin position="7"/>
        <end position="27"/>
    </location>
</feature>
<dbReference type="AlphaFoldDB" id="A0A0E3WU76"/>
<evidence type="ECO:0000313" key="3">
    <source>
        <dbReference type="EMBL" id="AKB77490.1"/>
    </source>
</evidence>
<dbReference type="PANTHER" id="PTHR38075:SF1">
    <property type="entry name" value="DUF4139 DOMAIN-CONTAINING PROTEIN"/>
    <property type="match status" value="1"/>
</dbReference>
<keyword evidence="1" id="KW-0472">Membrane</keyword>
<feature type="domain" description="DUF4139" evidence="2">
    <location>
        <begin position="222"/>
        <end position="495"/>
    </location>
</feature>
<keyword evidence="1" id="KW-1133">Transmembrane helix</keyword>
<proteinExistence type="predicted"/>
<dbReference type="EMBL" id="CP009516">
    <property type="protein sequence ID" value="AKB77490.1"/>
    <property type="molecule type" value="Genomic_DNA"/>
</dbReference>
<keyword evidence="4" id="KW-1185">Reference proteome</keyword>